<dbReference type="InterPro" id="IPR002921">
    <property type="entry name" value="Fungal_lipase-type"/>
</dbReference>
<proteinExistence type="predicted"/>
<feature type="domain" description="Fungal lipase-type" evidence="1">
    <location>
        <begin position="129"/>
        <end position="252"/>
    </location>
</feature>
<evidence type="ECO:0000313" key="3">
    <source>
        <dbReference type="Proteomes" id="UP001203423"/>
    </source>
</evidence>
<dbReference type="Proteomes" id="UP001203423">
    <property type="component" value="Unassembled WGS sequence"/>
</dbReference>
<dbReference type="CDD" id="cd00519">
    <property type="entry name" value="Lipase_3"/>
    <property type="match status" value="1"/>
</dbReference>
<dbReference type="PANTHER" id="PTHR45856">
    <property type="entry name" value="ALPHA/BETA-HYDROLASES SUPERFAMILY PROTEIN"/>
    <property type="match status" value="1"/>
</dbReference>
<dbReference type="InterPro" id="IPR029058">
    <property type="entry name" value="AB_hydrolase_fold"/>
</dbReference>
<evidence type="ECO:0000259" key="1">
    <source>
        <dbReference type="Pfam" id="PF01764"/>
    </source>
</evidence>
<evidence type="ECO:0000313" key="2">
    <source>
        <dbReference type="EMBL" id="MCL1124962.1"/>
    </source>
</evidence>
<name>A0ABT0LC86_9GAMM</name>
<sequence length="355" mass="39787">MKTEIIQSSLDKQQVEALLNRDVPTYRQAYSDRAAWLMACLSELAYVRFNPLISDDLAKRQLLSQVGELMGKQSQSSLLKMIESLAYDHLEEKKLLICELAHLRMQLVETFDEGGTQAILVSCSQFLILSFRGTESDSLEDIKTDIKAISTRCESGGMVHSGFNEAYGKVAPMLQEVLNRLDFKHKPLLITGHSLGGALATIAAKRLRHQGGIAACYTFGSPRVGDETWVMSIKTPIYRLVNAADCVTMMPPGADAITAMSWVLRFIPKFGETICLKLQAKFGGYYHGGDMRYMTHCINGEYRNVQLLVSVSIFRRIKGLIIKNLSWKKALADHSIAIYRKKLMMIANKRAPKNE</sequence>
<dbReference type="Gene3D" id="3.40.50.1820">
    <property type="entry name" value="alpha/beta hydrolase"/>
    <property type="match status" value="1"/>
</dbReference>
<dbReference type="SUPFAM" id="SSF53474">
    <property type="entry name" value="alpha/beta-Hydrolases"/>
    <property type="match status" value="1"/>
</dbReference>
<dbReference type="EMBL" id="JAKIKS010000036">
    <property type="protein sequence ID" value="MCL1124962.1"/>
    <property type="molecule type" value="Genomic_DNA"/>
</dbReference>
<dbReference type="Pfam" id="PF01764">
    <property type="entry name" value="Lipase_3"/>
    <property type="match status" value="1"/>
</dbReference>
<comment type="caution">
    <text evidence="2">The sequence shown here is derived from an EMBL/GenBank/DDBJ whole genome shotgun (WGS) entry which is preliminary data.</text>
</comment>
<protein>
    <submittedName>
        <fullName evidence="2">Lipase family protein</fullName>
    </submittedName>
</protein>
<accession>A0ABT0LC86</accession>
<reference evidence="2 3" key="1">
    <citation type="submission" date="2022-01" db="EMBL/GenBank/DDBJ databases">
        <title>Whole genome-based taxonomy of the Shewanellaceae.</title>
        <authorList>
            <person name="Martin-Rodriguez A.J."/>
        </authorList>
    </citation>
    <scope>NUCLEOTIDE SEQUENCE [LARGE SCALE GENOMIC DNA]</scope>
    <source>
        <strain evidence="2 3">DSM 17177</strain>
    </source>
</reference>
<dbReference type="PANTHER" id="PTHR45856:SF24">
    <property type="entry name" value="FUNGAL LIPASE-LIKE DOMAIN-CONTAINING PROTEIN"/>
    <property type="match status" value="1"/>
</dbReference>
<keyword evidence="3" id="KW-1185">Reference proteome</keyword>
<dbReference type="RefSeq" id="WP_248940238.1">
    <property type="nucleotide sequence ID" value="NZ_JAKIKS010000036.1"/>
</dbReference>
<organism evidence="2 3">
    <name type="scientific">Shewanella surugensis</name>
    <dbReference type="NCBI Taxonomy" id="212020"/>
    <lineage>
        <taxon>Bacteria</taxon>
        <taxon>Pseudomonadati</taxon>
        <taxon>Pseudomonadota</taxon>
        <taxon>Gammaproteobacteria</taxon>
        <taxon>Alteromonadales</taxon>
        <taxon>Shewanellaceae</taxon>
        <taxon>Shewanella</taxon>
    </lineage>
</organism>
<dbReference type="InterPro" id="IPR051218">
    <property type="entry name" value="Sec_MonoDiacylglyc_Lipase"/>
</dbReference>
<gene>
    <name evidence="2" type="ORF">L2764_10860</name>
</gene>